<dbReference type="EMBL" id="MGFS01000013">
    <property type="protein sequence ID" value="OGM11683.1"/>
    <property type="molecule type" value="Genomic_DNA"/>
</dbReference>
<proteinExistence type="predicted"/>
<accession>A0A1F7X9Q3</accession>
<organism evidence="1 2">
    <name type="scientific">Candidatus Woesebacteria bacterium RBG_16_34_12</name>
    <dbReference type="NCBI Taxonomy" id="1802480"/>
    <lineage>
        <taxon>Bacteria</taxon>
        <taxon>Candidatus Woeseibacteriota</taxon>
    </lineage>
</organism>
<reference evidence="1 2" key="1">
    <citation type="journal article" date="2016" name="Nat. Commun.">
        <title>Thousands of microbial genomes shed light on interconnected biogeochemical processes in an aquifer system.</title>
        <authorList>
            <person name="Anantharaman K."/>
            <person name="Brown C.T."/>
            <person name="Hug L.A."/>
            <person name="Sharon I."/>
            <person name="Castelle C.J."/>
            <person name="Probst A.J."/>
            <person name="Thomas B.C."/>
            <person name="Singh A."/>
            <person name="Wilkins M.J."/>
            <person name="Karaoz U."/>
            <person name="Brodie E.L."/>
            <person name="Williams K.H."/>
            <person name="Hubbard S.S."/>
            <person name="Banfield J.F."/>
        </authorList>
    </citation>
    <scope>NUCLEOTIDE SEQUENCE [LARGE SCALE GENOMIC DNA]</scope>
</reference>
<evidence type="ECO:0000313" key="1">
    <source>
        <dbReference type="EMBL" id="OGM11683.1"/>
    </source>
</evidence>
<dbReference type="AlphaFoldDB" id="A0A1F7X9Q3"/>
<gene>
    <name evidence="1" type="ORF">A2Z22_02015</name>
</gene>
<dbReference type="Proteomes" id="UP000177053">
    <property type="component" value="Unassembled WGS sequence"/>
</dbReference>
<comment type="caution">
    <text evidence="1">The sequence shown here is derived from an EMBL/GenBank/DDBJ whole genome shotgun (WGS) entry which is preliminary data.</text>
</comment>
<evidence type="ECO:0000313" key="2">
    <source>
        <dbReference type="Proteomes" id="UP000177053"/>
    </source>
</evidence>
<name>A0A1F7X9Q3_9BACT</name>
<protein>
    <submittedName>
        <fullName evidence="1">Uncharacterized protein</fullName>
    </submittedName>
</protein>
<sequence>MLPVSQAEMWKVLGISSREGSELIGHLLGDKLIRRARIKIDGKWTFLLESANGNGHAKKTDYSVLLSGDRFSPCCGCKNDCVPASCMQLAEWVISK</sequence>